<dbReference type="GO" id="GO:0000976">
    <property type="term" value="F:transcription cis-regulatory region binding"/>
    <property type="evidence" value="ECO:0007669"/>
    <property type="project" value="TreeGrafter"/>
</dbReference>
<evidence type="ECO:0000256" key="4">
    <source>
        <dbReference type="PROSITE-ProRule" id="PRU00335"/>
    </source>
</evidence>
<sequence>MDHRAGNPAGPGLRERTRRAVQAEIVTTAMRLFLEHGFEATTMEQIANEIGISRRSLFRYFGTKEDIVLGDHADHGEALRTALEARPAGEPPWEALRAALKALYESLPYSPEDFLKITSMLHASPSLRARQLEKRQQWTDLLVPDIVRRLGATADPMNELRARALAACALACLEAATEAWVRSGGTIDMERAFDEAVAAARG</sequence>
<evidence type="ECO:0000259" key="5">
    <source>
        <dbReference type="PROSITE" id="PS50977"/>
    </source>
</evidence>
<evidence type="ECO:0000256" key="2">
    <source>
        <dbReference type="ARBA" id="ARBA00023125"/>
    </source>
</evidence>
<dbReference type="Pfam" id="PF17754">
    <property type="entry name" value="TetR_C_14"/>
    <property type="match status" value="1"/>
</dbReference>
<dbReference type="InterPro" id="IPR009057">
    <property type="entry name" value="Homeodomain-like_sf"/>
</dbReference>
<evidence type="ECO:0000313" key="7">
    <source>
        <dbReference type="Proteomes" id="UP000094960"/>
    </source>
</evidence>
<dbReference type="PROSITE" id="PS50977">
    <property type="entry name" value="HTH_TETR_2"/>
    <property type="match status" value="1"/>
</dbReference>
<evidence type="ECO:0000256" key="1">
    <source>
        <dbReference type="ARBA" id="ARBA00023015"/>
    </source>
</evidence>
<dbReference type="Pfam" id="PF00440">
    <property type="entry name" value="TetR_N"/>
    <property type="match status" value="1"/>
</dbReference>
<proteinExistence type="predicted"/>
<feature type="domain" description="HTH tetR-type" evidence="5">
    <location>
        <begin position="19"/>
        <end position="79"/>
    </location>
</feature>
<dbReference type="Proteomes" id="UP000094960">
    <property type="component" value="Chromosome"/>
</dbReference>
<accession>A0A1D7Y4P9</accession>
<keyword evidence="1" id="KW-0805">Transcription regulation</keyword>
<dbReference type="PANTHER" id="PTHR30055">
    <property type="entry name" value="HTH-TYPE TRANSCRIPTIONAL REGULATOR RUTR"/>
    <property type="match status" value="1"/>
</dbReference>
<keyword evidence="7" id="KW-1185">Reference proteome</keyword>
<dbReference type="PANTHER" id="PTHR30055:SF238">
    <property type="entry name" value="MYCOFACTOCIN BIOSYNTHESIS TRANSCRIPTIONAL REGULATOR MFTR-RELATED"/>
    <property type="match status" value="1"/>
</dbReference>
<dbReference type="EMBL" id="CP017248">
    <property type="protein sequence ID" value="AOR30571.1"/>
    <property type="molecule type" value="Genomic_DNA"/>
</dbReference>
<dbReference type="PRINTS" id="PR00455">
    <property type="entry name" value="HTHTETR"/>
</dbReference>
<evidence type="ECO:0000313" key="6">
    <source>
        <dbReference type="EMBL" id="AOR30571.1"/>
    </source>
</evidence>
<dbReference type="KEGG" id="spun:BFF78_05475"/>
<dbReference type="InterPro" id="IPR001647">
    <property type="entry name" value="HTH_TetR"/>
</dbReference>
<dbReference type="InterPro" id="IPR041347">
    <property type="entry name" value="MftR_C"/>
</dbReference>
<keyword evidence="2 4" id="KW-0238">DNA-binding</keyword>
<gene>
    <name evidence="6" type="ORF">BFF78_05475</name>
</gene>
<dbReference type="Gene3D" id="1.10.10.60">
    <property type="entry name" value="Homeodomain-like"/>
    <property type="match status" value="1"/>
</dbReference>
<protein>
    <submittedName>
        <fullName evidence="6">BetI family transcriptional regulator</fullName>
    </submittedName>
</protein>
<dbReference type="GO" id="GO:0003700">
    <property type="term" value="F:DNA-binding transcription factor activity"/>
    <property type="evidence" value="ECO:0007669"/>
    <property type="project" value="TreeGrafter"/>
</dbReference>
<reference evidence="7" key="1">
    <citation type="submission" date="2016-09" db="EMBL/GenBank/DDBJ databases">
        <title>Streptomyces puniciscabiei strain:TW1S1 Genome sequencing and assembly.</title>
        <authorList>
            <person name="Kim M.-K."/>
            <person name="Kim S.B."/>
        </authorList>
    </citation>
    <scope>NUCLEOTIDE SEQUENCE [LARGE SCALE GENOMIC DNA]</scope>
    <source>
        <strain evidence="7">TW1S1</strain>
    </source>
</reference>
<organism evidence="6 7">
    <name type="scientific">Streptomyces fodineus</name>
    <dbReference type="NCBI Taxonomy" id="1904616"/>
    <lineage>
        <taxon>Bacteria</taxon>
        <taxon>Bacillati</taxon>
        <taxon>Actinomycetota</taxon>
        <taxon>Actinomycetes</taxon>
        <taxon>Kitasatosporales</taxon>
        <taxon>Streptomycetaceae</taxon>
        <taxon>Streptomyces</taxon>
    </lineage>
</organism>
<feature type="DNA-binding region" description="H-T-H motif" evidence="4">
    <location>
        <begin position="42"/>
        <end position="61"/>
    </location>
</feature>
<dbReference type="PROSITE" id="PS01081">
    <property type="entry name" value="HTH_TETR_1"/>
    <property type="match status" value="1"/>
</dbReference>
<name>A0A1D7Y4P9_9ACTN</name>
<dbReference type="InterPro" id="IPR023772">
    <property type="entry name" value="DNA-bd_HTH_TetR-type_CS"/>
</dbReference>
<dbReference type="InterPro" id="IPR050109">
    <property type="entry name" value="HTH-type_TetR-like_transc_reg"/>
</dbReference>
<dbReference type="AlphaFoldDB" id="A0A1D7Y4P9"/>
<dbReference type="RefSeq" id="WP_069777223.1">
    <property type="nucleotide sequence ID" value="NZ_CP017248.1"/>
</dbReference>
<evidence type="ECO:0000256" key="3">
    <source>
        <dbReference type="ARBA" id="ARBA00023163"/>
    </source>
</evidence>
<dbReference type="SUPFAM" id="SSF46689">
    <property type="entry name" value="Homeodomain-like"/>
    <property type="match status" value="1"/>
</dbReference>
<dbReference type="Gene3D" id="1.10.357.10">
    <property type="entry name" value="Tetracycline Repressor, domain 2"/>
    <property type="match status" value="1"/>
</dbReference>
<keyword evidence="3" id="KW-0804">Transcription</keyword>